<dbReference type="InterPro" id="IPR036291">
    <property type="entry name" value="NAD(P)-bd_dom_sf"/>
</dbReference>
<dbReference type="SUPFAM" id="SSF51735">
    <property type="entry name" value="NAD(P)-binding Rossmann-fold domains"/>
    <property type="match status" value="1"/>
</dbReference>
<dbReference type="OrthoDB" id="2149806at2"/>
<organism evidence="2 3">
    <name type="scientific">Pontibacter akesuensis</name>
    <dbReference type="NCBI Taxonomy" id="388950"/>
    <lineage>
        <taxon>Bacteria</taxon>
        <taxon>Pseudomonadati</taxon>
        <taxon>Bacteroidota</taxon>
        <taxon>Cytophagia</taxon>
        <taxon>Cytophagales</taxon>
        <taxon>Hymenobacteraceae</taxon>
        <taxon>Pontibacter</taxon>
    </lineage>
</organism>
<dbReference type="PANTHER" id="PTHR43162:SF1">
    <property type="entry name" value="PRESTALK A DIFFERENTIATION PROTEIN A"/>
    <property type="match status" value="1"/>
</dbReference>
<evidence type="ECO:0000313" key="2">
    <source>
        <dbReference type="EMBL" id="SFU98613.1"/>
    </source>
</evidence>
<evidence type="ECO:0000259" key="1">
    <source>
        <dbReference type="Pfam" id="PF13460"/>
    </source>
</evidence>
<dbReference type="InterPro" id="IPR016040">
    <property type="entry name" value="NAD(P)-bd_dom"/>
</dbReference>
<sequence length="277" mass="30778">MILYFARINKARNNTMKKKHYTLILGAGGNVGGKIAEELLERGAHVAVVGRSRSRLQQFEGRATLFEGDFDDDAFLKQALAYASSLFLTVPDNALLTPAATAARLKNLLAGTAVKFILNISNCITRKGGVATRLVAFEEALNASLPQHLLHLRCANFFENLNWGLHTPYHPDLKLPYISAYEIAHVAASHLQKQDTKGKQVQVLLGERDYSMAELAAAAGVRYQQLPYTPENEAFYRPFNEGNFEVETRTSHNTSAPSHEKFTLEYFLEHELSAAVV</sequence>
<dbReference type="Gene3D" id="3.40.50.720">
    <property type="entry name" value="NAD(P)-binding Rossmann-like Domain"/>
    <property type="match status" value="1"/>
</dbReference>
<keyword evidence="3" id="KW-1185">Reference proteome</keyword>
<dbReference type="Proteomes" id="UP000182491">
    <property type="component" value="Unassembled WGS sequence"/>
</dbReference>
<dbReference type="InterPro" id="IPR051604">
    <property type="entry name" value="Ergot_Alk_Oxidoreductase"/>
</dbReference>
<dbReference type="Pfam" id="PF13460">
    <property type="entry name" value="NAD_binding_10"/>
    <property type="match status" value="1"/>
</dbReference>
<dbReference type="EMBL" id="FPCA01000006">
    <property type="protein sequence ID" value="SFU98613.1"/>
    <property type="molecule type" value="Genomic_DNA"/>
</dbReference>
<dbReference type="STRING" id="388950.GCA_001611675_02727"/>
<reference evidence="3" key="1">
    <citation type="submission" date="2016-10" db="EMBL/GenBank/DDBJ databases">
        <authorList>
            <person name="Varghese N."/>
        </authorList>
    </citation>
    <scope>NUCLEOTIDE SEQUENCE [LARGE SCALE GENOMIC DNA]</scope>
    <source>
        <strain evidence="3">DSM 18820</strain>
    </source>
</reference>
<gene>
    <name evidence="2" type="ORF">SAMN04487941_3895</name>
</gene>
<evidence type="ECO:0000313" key="3">
    <source>
        <dbReference type="Proteomes" id="UP000182491"/>
    </source>
</evidence>
<name>A0A1I7KME3_9BACT</name>
<protein>
    <submittedName>
        <fullName evidence="2">Uncharacterized conserved protein YbjT, contains NAD(P)-binding and DUF2867 domains</fullName>
    </submittedName>
</protein>
<dbReference type="PANTHER" id="PTHR43162">
    <property type="match status" value="1"/>
</dbReference>
<accession>A0A1I7KME3</accession>
<dbReference type="Gene3D" id="3.90.25.10">
    <property type="entry name" value="UDP-galactose 4-epimerase, domain 1"/>
    <property type="match status" value="1"/>
</dbReference>
<proteinExistence type="predicted"/>
<feature type="domain" description="NAD(P)-binding" evidence="1">
    <location>
        <begin position="26"/>
        <end position="92"/>
    </location>
</feature>
<dbReference type="AlphaFoldDB" id="A0A1I7KME3"/>